<gene>
    <name evidence="2" type="ORF">Tdes44962_MAKER00554</name>
</gene>
<reference evidence="2 3" key="1">
    <citation type="journal article" date="2018" name="IMA Fungus">
        <title>IMA Genome-F 10: Nine draft genome sequences of Claviceps purpurea s.lat., including C. arundinis, C. humidiphila, and C. cf. spartinae, pseudomolecules for the pitch canker pathogen Fusarium circinatum, draft genome of Davidsoniella eucalypti, Grosmannia galeiformis, Quambalaria eucalypti, and Teratosphaeria destructans.</title>
        <authorList>
            <person name="Wingfield B.D."/>
            <person name="Liu M."/>
            <person name="Nguyen H.D."/>
            <person name="Lane F.A."/>
            <person name="Morgan S.W."/>
            <person name="De Vos L."/>
            <person name="Wilken P.M."/>
            <person name="Duong T.A."/>
            <person name="Aylward J."/>
            <person name="Coetzee M.P."/>
            <person name="Dadej K."/>
            <person name="De Beer Z.W."/>
            <person name="Findlay W."/>
            <person name="Havenga M."/>
            <person name="Kolarik M."/>
            <person name="Menzies J.G."/>
            <person name="Naidoo K."/>
            <person name="Pochopski O."/>
            <person name="Shoukouhi P."/>
            <person name="Santana Q.C."/>
            <person name="Seifert K.A."/>
            <person name="Soal N."/>
            <person name="Steenkamp E.T."/>
            <person name="Tatham C.T."/>
            <person name="van der Nest M.A."/>
            <person name="Wingfield M.J."/>
        </authorList>
    </citation>
    <scope>NUCLEOTIDE SEQUENCE [LARGE SCALE GENOMIC DNA]</scope>
    <source>
        <strain evidence="2">CMW44962</strain>
    </source>
</reference>
<feature type="chain" id="PRO_5040896074" evidence="1">
    <location>
        <begin position="20"/>
        <end position="189"/>
    </location>
</feature>
<organism evidence="2 3">
    <name type="scientific">Teratosphaeria destructans</name>
    <dbReference type="NCBI Taxonomy" id="418781"/>
    <lineage>
        <taxon>Eukaryota</taxon>
        <taxon>Fungi</taxon>
        <taxon>Dikarya</taxon>
        <taxon>Ascomycota</taxon>
        <taxon>Pezizomycotina</taxon>
        <taxon>Dothideomycetes</taxon>
        <taxon>Dothideomycetidae</taxon>
        <taxon>Mycosphaerellales</taxon>
        <taxon>Teratosphaeriaceae</taxon>
        <taxon>Teratosphaeria</taxon>
    </lineage>
</organism>
<comment type="caution">
    <text evidence="2">The sequence shown here is derived from an EMBL/GenBank/DDBJ whole genome shotgun (WGS) entry which is preliminary data.</text>
</comment>
<sequence length="189" mass="20945">MRLTSILGGFLLLRSLACALPSPLPKDVAIVEEEEGEEGFSHLETRGKGSQFAKFCLRKLHIGGSSSSQPEPVVPLDTEITQQLTTMVDTYLENIPPFAVFHDIIGTQTVRFQAFNYQIGGSPRSTGVLFLRNDGDRTRHVSLLRNPPLGQAGLLDECIDTYELPPHSTSEAHEFPRSASYTYQLRLND</sequence>
<keyword evidence="3" id="KW-1185">Reference proteome</keyword>
<dbReference type="Proteomes" id="UP001138500">
    <property type="component" value="Unassembled WGS sequence"/>
</dbReference>
<protein>
    <submittedName>
        <fullName evidence="2">Uncharacterized protein</fullName>
    </submittedName>
</protein>
<keyword evidence="1" id="KW-0732">Signal</keyword>
<name>A0A9W7SQC6_9PEZI</name>
<accession>A0A9W7SQC6</accession>
<reference evidence="2 3" key="2">
    <citation type="journal article" date="2021" name="Curr. Genet.">
        <title>Genetic response to nitrogen starvation in the aggressive Eucalyptus foliar pathogen Teratosphaeria destructans.</title>
        <authorList>
            <person name="Havenga M."/>
            <person name="Wingfield B.D."/>
            <person name="Wingfield M.J."/>
            <person name="Dreyer L.L."/>
            <person name="Roets F."/>
            <person name="Aylward J."/>
        </authorList>
    </citation>
    <scope>NUCLEOTIDE SEQUENCE [LARGE SCALE GENOMIC DNA]</scope>
    <source>
        <strain evidence="2">CMW44962</strain>
    </source>
</reference>
<evidence type="ECO:0000256" key="1">
    <source>
        <dbReference type="SAM" id="SignalP"/>
    </source>
</evidence>
<proteinExistence type="predicted"/>
<dbReference type="OrthoDB" id="10429273at2759"/>
<evidence type="ECO:0000313" key="3">
    <source>
        <dbReference type="Proteomes" id="UP001138500"/>
    </source>
</evidence>
<evidence type="ECO:0000313" key="2">
    <source>
        <dbReference type="EMBL" id="KAH9826590.1"/>
    </source>
</evidence>
<feature type="signal peptide" evidence="1">
    <location>
        <begin position="1"/>
        <end position="19"/>
    </location>
</feature>
<dbReference type="EMBL" id="RIBY02001978">
    <property type="protein sequence ID" value="KAH9826590.1"/>
    <property type="molecule type" value="Genomic_DNA"/>
</dbReference>
<dbReference type="AlphaFoldDB" id="A0A9W7SQC6"/>